<name>A0A8J6P3R1_9FIRM</name>
<evidence type="ECO:0000256" key="13">
    <source>
        <dbReference type="SAM" id="Phobius"/>
    </source>
</evidence>
<dbReference type="PANTHER" id="PTHR43298:SF2">
    <property type="entry name" value="FMN_FAD EXPORTER YEEO-RELATED"/>
    <property type="match status" value="1"/>
</dbReference>
<reference evidence="14" key="1">
    <citation type="submission" date="2020-08" db="EMBL/GenBank/DDBJ databases">
        <title>Genome public.</title>
        <authorList>
            <person name="Liu C."/>
            <person name="Sun Q."/>
        </authorList>
    </citation>
    <scope>NUCLEOTIDE SEQUENCE</scope>
    <source>
        <strain evidence="14">NSJ-15</strain>
    </source>
</reference>
<feature type="transmembrane region" description="Helical" evidence="13">
    <location>
        <begin position="12"/>
        <end position="35"/>
    </location>
</feature>
<evidence type="ECO:0000256" key="7">
    <source>
        <dbReference type="ARBA" id="ARBA00022475"/>
    </source>
</evidence>
<dbReference type="GO" id="GO:0006811">
    <property type="term" value="P:monoatomic ion transport"/>
    <property type="evidence" value="ECO:0007669"/>
    <property type="project" value="UniProtKB-KW"/>
</dbReference>
<dbReference type="GO" id="GO:0015297">
    <property type="term" value="F:antiporter activity"/>
    <property type="evidence" value="ECO:0007669"/>
    <property type="project" value="UniProtKB-KW"/>
</dbReference>
<keyword evidence="15" id="KW-1185">Reference proteome</keyword>
<feature type="transmembrane region" description="Helical" evidence="13">
    <location>
        <begin position="362"/>
        <end position="386"/>
    </location>
</feature>
<proteinExistence type="inferred from homology"/>
<dbReference type="RefSeq" id="WP_093989410.1">
    <property type="nucleotide sequence ID" value="NZ_FYDD01000004.1"/>
</dbReference>
<comment type="function">
    <text evidence="1">Multidrug efflux pump.</text>
</comment>
<evidence type="ECO:0000256" key="5">
    <source>
        <dbReference type="ARBA" id="ARBA00022448"/>
    </source>
</evidence>
<sequence>MDAGRSTKMGTAPMFPLVMAMSFPAMLSMLVQALYNVVDSYFVAKISESALTAVSLAFPLQTLMIAVAIGTAVGLNSLISRRLGEGRQKDADRAATHGLILGVVNWIVFALVGLLGTNAFFNAFTDDPVVHQMGCDYTYVVLIVSFGIFVEANVSRTLQATGNMIIPMVTQLAGAITNIIMDPILIFGLLGFPRLEVMGAAVATVAGQIVAMIIALLALFFKDHDVHISFRGFRPHWRTIRDIYAVGFPSMVMQAIGSVMTAGMNAILISFSQTAVALFGVYFKLQSFVFMPVFGLNTGLMPIIGYNYGAGNRKRLLSALKIGAVIAAVIMAVGMAVFWIFPEWLLGIFEASDEMVEIGVPALRSISLCFVPAAIGIICSTLFQAVGMGTRSLFVSLLRQLILILPVAYLLSKIGLNYVWYAFPIAETFSLLASVLLALSVYKHKIRGLVPIRGEE</sequence>
<protein>
    <recommendedName>
        <fullName evidence="4">Probable multidrug resistance protein NorM</fullName>
    </recommendedName>
    <alternativeName>
        <fullName evidence="12">Multidrug-efflux transporter</fullName>
    </alternativeName>
</protein>
<evidence type="ECO:0000256" key="10">
    <source>
        <dbReference type="ARBA" id="ARBA00023065"/>
    </source>
</evidence>
<organism evidence="14 15">
    <name type="scientific">Massiliimalia timonensis</name>
    <dbReference type="NCBI Taxonomy" id="1987501"/>
    <lineage>
        <taxon>Bacteria</taxon>
        <taxon>Bacillati</taxon>
        <taxon>Bacillota</taxon>
        <taxon>Clostridia</taxon>
        <taxon>Eubacteriales</taxon>
        <taxon>Oscillospiraceae</taxon>
        <taxon>Massiliimalia</taxon>
    </lineage>
</organism>
<dbReference type="InterPro" id="IPR002528">
    <property type="entry name" value="MATE_fam"/>
</dbReference>
<keyword evidence="10" id="KW-0406">Ion transport</keyword>
<dbReference type="CDD" id="cd13144">
    <property type="entry name" value="MATE_like_4"/>
    <property type="match status" value="1"/>
</dbReference>
<feature type="transmembrane region" description="Helical" evidence="13">
    <location>
        <begin position="418"/>
        <end position="439"/>
    </location>
</feature>
<keyword evidence="11 13" id="KW-0472">Membrane</keyword>
<feature type="transmembrane region" description="Helical" evidence="13">
    <location>
        <begin position="198"/>
        <end position="221"/>
    </location>
</feature>
<evidence type="ECO:0000313" key="14">
    <source>
        <dbReference type="EMBL" id="MBC8610593.1"/>
    </source>
</evidence>
<dbReference type="AlphaFoldDB" id="A0A8J6P3R1"/>
<dbReference type="PIRSF" id="PIRSF006603">
    <property type="entry name" value="DinF"/>
    <property type="match status" value="1"/>
</dbReference>
<evidence type="ECO:0000256" key="1">
    <source>
        <dbReference type="ARBA" id="ARBA00003408"/>
    </source>
</evidence>
<dbReference type="GO" id="GO:0042910">
    <property type="term" value="F:xenobiotic transmembrane transporter activity"/>
    <property type="evidence" value="ECO:0007669"/>
    <property type="project" value="InterPro"/>
</dbReference>
<dbReference type="EMBL" id="JACRTL010000002">
    <property type="protein sequence ID" value="MBC8610593.1"/>
    <property type="molecule type" value="Genomic_DNA"/>
</dbReference>
<evidence type="ECO:0000313" key="15">
    <source>
        <dbReference type="Proteomes" id="UP000632659"/>
    </source>
</evidence>
<evidence type="ECO:0000256" key="8">
    <source>
        <dbReference type="ARBA" id="ARBA00022692"/>
    </source>
</evidence>
<dbReference type="GO" id="GO:0005886">
    <property type="term" value="C:plasma membrane"/>
    <property type="evidence" value="ECO:0007669"/>
    <property type="project" value="UniProtKB-SubCell"/>
</dbReference>
<evidence type="ECO:0000256" key="9">
    <source>
        <dbReference type="ARBA" id="ARBA00022989"/>
    </source>
</evidence>
<evidence type="ECO:0000256" key="3">
    <source>
        <dbReference type="ARBA" id="ARBA00010199"/>
    </source>
</evidence>
<keyword evidence="9 13" id="KW-1133">Transmembrane helix</keyword>
<accession>A0A8J6P3R1</accession>
<feature type="transmembrane region" description="Helical" evidence="13">
    <location>
        <begin position="320"/>
        <end position="342"/>
    </location>
</feature>
<keyword evidence="8 13" id="KW-0812">Transmembrane</keyword>
<comment type="similarity">
    <text evidence="3">Belongs to the multi antimicrobial extrusion (MATE) (TC 2.A.66.1) family.</text>
</comment>
<dbReference type="InterPro" id="IPR048279">
    <property type="entry name" value="MdtK-like"/>
</dbReference>
<dbReference type="InterPro" id="IPR050222">
    <property type="entry name" value="MATE_MdtK"/>
</dbReference>
<keyword evidence="5" id="KW-0813">Transport</keyword>
<comment type="caution">
    <text evidence="14">The sequence shown here is derived from an EMBL/GenBank/DDBJ whole genome shotgun (WGS) entry which is preliminary data.</text>
</comment>
<feature type="transmembrane region" description="Helical" evidence="13">
    <location>
        <begin position="137"/>
        <end position="154"/>
    </location>
</feature>
<evidence type="ECO:0000256" key="6">
    <source>
        <dbReference type="ARBA" id="ARBA00022449"/>
    </source>
</evidence>
<feature type="transmembrane region" description="Helical" evidence="13">
    <location>
        <begin position="288"/>
        <end position="308"/>
    </location>
</feature>
<keyword evidence="6" id="KW-0050">Antiport</keyword>
<dbReference type="Pfam" id="PF01554">
    <property type="entry name" value="MatE"/>
    <property type="match status" value="2"/>
</dbReference>
<feature type="transmembrane region" description="Helical" evidence="13">
    <location>
        <begin position="393"/>
        <end position="412"/>
    </location>
</feature>
<dbReference type="NCBIfam" id="TIGR00797">
    <property type="entry name" value="matE"/>
    <property type="match status" value="1"/>
</dbReference>
<keyword evidence="7" id="KW-1003">Cell membrane</keyword>
<evidence type="ECO:0000256" key="11">
    <source>
        <dbReference type="ARBA" id="ARBA00023136"/>
    </source>
</evidence>
<evidence type="ECO:0000256" key="4">
    <source>
        <dbReference type="ARBA" id="ARBA00020268"/>
    </source>
</evidence>
<dbReference type="PANTHER" id="PTHR43298">
    <property type="entry name" value="MULTIDRUG RESISTANCE PROTEIN NORM-RELATED"/>
    <property type="match status" value="1"/>
</dbReference>
<evidence type="ECO:0000256" key="12">
    <source>
        <dbReference type="ARBA" id="ARBA00031636"/>
    </source>
</evidence>
<dbReference type="Proteomes" id="UP000632659">
    <property type="component" value="Unassembled WGS sequence"/>
</dbReference>
<dbReference type="OrthoDB" id="9811110at2"/>
<feature type="transmembrane region" description="Helical" evidence="13">
    <location>
        <begin position="99"/>
        <end position="125"/>
    </location>
</feature>
<comment type="subcellular location">
    <subcellularLocation>
        <location evidence="2">Cell membrane</location>
        <topology evidence="2">Multi-pass membrane protein</topology>
    </subcellularLocation>
</comment>
<feature type="transmembrane region" description="Helical" evidence="13">
    <location>
        <begin position="55"/>
        <end position="79"/>
    </location>
</feature>
<feature type="transmembrane region" description="Helical" evidence="13">
    <location>
        <begin position="166"/>
        <end position="192"/>
    </location>
</feature>
<evidence type="ECO:0000256" key="2">
    <source>
        <dbReference type="ARBA" id="ARBA00004651"/>
    </source>
</evidence>
<gene>
    <name evidence="14" type="ORF">H8702_05580</name>
</gene>